<feature type="compositionally biased region" description="Polar residues" evidence="1">
    <location>
        <begin position="81"/>
        <end position="100"/>
    </location>
</feature>
<feature type="compositionally biased region" description="Gly residues" evidence="1">
    <location>
        <begin position="127"/>
        <end position="137"/>
    </location>
</feature>
<reference evidence="3" key="1">
    <citation type="submission" date="2024-04" db="EMBL/GenBank/DDBJ databases">
        <title>Salinicola lusitanus LLJ914,a marine bacterium isolated from the Okinawa Trough.</title>
        <authorList>
            <person name="Li J."/>
        </authorList>
    </citation>
    <scope>NUCLEOTIDE SEQUENCE [LARGE SCALE GENOMIC DNA]</scope>
</reference>
<evidence type="ECO:0000313" key="3">
    <source>
        <dbReference type="Proteomes" id="UP001460270"/>
    </source>
</evidence>
<name>A0AAW0MQD6_9GOBI</name>
<proteinExistence type="predicted"/>
<evidence type="ECO:0000256" key="1">
    <source>
        <dbReference type="SAM" id="MobiDB-lite"/>
    </source>
</evidence>
<dbReference type="Proteomes" id="UP001460270">
    <property type="component" value="Unassembled WGS sequence"/>
</dbReference>
<keyword evidence="3" id="KW-1185">Reference proteome</keyword>
<feature type="compositionally biased region" description="Basic residues" evidence="1">
    <location>
        <begin position="108"/>
        <end position="126"/>
    </location>
</feature>
<dbReference type="AlphaFoldDB" id="A0AAW0MQD6"/>
<feature type="region of interest" description="Disordered" evidence="1">
    <location>
        <begin position="73"/>
        <end position="137"/>
    </location>
</feature>
<sequence>MEETSERLSSACAERAAIEALLDANLRSTQPTPPMVSRLDALSQPCAETLPALQREEDIKTLMQRNHHLEKELAELKRKMSSQPSMTEAPIQNTKATQNTNDEEEEKKRRRKRRRRKRMRWRRGRRNGGGGGGGLQQ</sequence>
<accession>A0AAW0MQD6</accession>
<evidence type="ECO:0000313" key="2">
    <source>
        <dbReference type="EMBL" id="KAK7881401.1"/>
    </source>
</evidence>
<comment type="caution">
    <text evidence="2">The sequence shown here is derived from an EMBL/GenBank/DDBJ whole genome shotgun (WGS) entry which is preliminary data.</text>
</comment>
<dbReference type="EMBL" id="JBBPFD010000022">
    <property type="protein sequence ID" value="KAK7881401.1"/>
    <property type="molecule type" value="Genomic_DNA"/>
</dbReference>
<gene>
    <name evidence="2" type="ORF">WMY93_029810</name>
</gene>
<organism evidence="2 3">
    <name type="scientific">Mugilogobius chulae</name>
    <name type="common">yellowstripe goby</name>
    <dbReference type="NCBI Taxonomy" id="88201"/>
    <lineage>
        <taxon>Eukaryota</taxon>
        <taxon>Metazoa</taxon>
        <taxon>Chordata</taxon>
        <taxon>Craniata</taxon>
        <taxon>Vertebrata</taxon>
        <taxon>Euteleostomi</taxon>
        <taxon>Actinopterygii</taxon>
        <taxon>Neopterygii</taxon>
        <taxon>Teleostei</taxon>
        <taxon>Neoteleostei</taxon>
        <taxon>Acanthomorphata</taxon>
        <taxon>Gobiaria</taxon>
        <taxon>Gobiiformes</taxon>
        <taxon>Gobioidei</taxon>
        <taxon>Gobiidae</taxon>
        <taxon>Gobionellinae</taxon>
        <taxon>Mugilogobius</taxon>
    </lineage>
</organism>
<protein>
    <submittedName>
        <fullName evidence="2">Uncharacterized protein</fullName>
    </submittedName>
</protein>